<organism evidence="1 2">
    <name type="scientific">Hepatospora eriocheir</name>
    <dbReference type="NCBI Taxonomy" id="1081669"/>
    <lineage>
        <taxon>Eukaryota</taxon>
        <taxon>Fungi</taxon>
        <taxon>Fungi incertae sedis</taxon>
        <taxon>Microsporidia</taxon>
        <taxon>Hepatosporidae</taxon>
        <taxon>Hepatospora</taxon>
    </lineage>
</organism>
<dbReference type="AlphaFoldDB" id="A0A1X0QGF7"/>
<reference evidence="1 2" key="1">
    <citation type="journal article" date="2017" name="Environ. Microbiol.">
        <title>Decay of the glycolytic pathway and adaptation to intranuclear parasitism within Enterocytozoonidae microsporidia.</title>
        <authorList>
            <person name="Wiredu Boakye D."/>
            <person name="Jaroenlak P."/>
            <person name="Prachumwat A."/>
            <person name="Williams T.A."/>
            <person name="Bateman K.S."/>
            <person name="Itsathitphaisarn O."/>
            <person name="Sritunyalucksana K."/>
            <person name="Paszkiewicz K.H."/>
            <person name="Moore K.A."/>
            <person name="Stentiford G.D."/>
            <person name="Williams B.A."/>
        </authorList>
    </citation>
    <scope>NUCLEOTIDE SEQUENCE [LARGE SCALE GENOMIC DNA]</scope>
    <source>
        <strain evidence="2">canceri</strain>
    </source>
</reference>
<comment type="caution">
    <text evidence="1">The sequence shown here is derived from an EMBL/GenBank/DDBJ whole genome shotgun (WGS) entry which is preliminary data.</text>
</comment>
<evidence type="ECO:0000313" key="1">
    <source>
        <dbReference type="EMBL" id="ORD98755.1"/>
    </source>
</evidence>
<dbReference type="Proteomes" id="UP000192501">
    <property type="component" value="Unassembled WGS sequence"/>
</dbReference>
<accession>A0A1X0QGF7</accession>
<sequence length="312" mass="36856">MITFFINYLTLKMGIFNNLIINLIYRLIFKPTPYVCNEINHMEMLSGIADIENITLKIQMVNYSSNKILVMICDKFLELNEMKNNWNEYFYLKEINVAYIQLPFKTEYLPTKEALLKNLLKVIEVIESIAKIEAFCGIYTGSLFAIELARIKNVSVIPLIRMKCLNELIDTHFIFKFPFLKNKKDLIIDEHFNFFKEEIKIPKEEFYSFGISKDNDDPKVQVNTLFKLINYIVNPNSIPKSNIQFYKNQIEQLNSCFSMFKFSSSLNSDDQKTLSLNRKKFDEMYFSNLEEENDNSSMNLLDVNETWFCLNQ</sequence>
<gene>
    <name evidence="1" type="ORF">A0H76_1957</name>
</gene>
<dbReference type="EMBL" id="LTAI01000460">
    <property type="protein sequence ID" value="ORD98755.1"/>
    <property type="molecule type" value="Genomic_DNA"/>
</dbReference>
<proteinExistence type="predicted"/>
<evidence type="ECO:0000313" key="2">
    <source>
        <dbReference type="Proteomes" id="UP000192501"/>
    </source>
</evidence>
<protein>
    <submittedName>
        <fullName evidence="1">Uncharacterized protein</fullName>
    </submittedName>
</protein>
<dbReference type="VEuPathDB" id="MicrosporidiaDB:HERIO_209"/>
<name>A0A1X0QGF7_9MICR</name>
<dbReference type="VEuPathDB" id="MicrosporidiaDB:A0H76_1957"/>